<evidence type="ECO:0000256" key="2">
    <source>
        <dbReference type="HAMAP-Rule" id="MF_01507"/>
    </source>
</evidence>
<evidence type="ECO:0000313" key="4">
    <source>
        <dbReference type="Proteomes" id="UP000271256"/>
    </source>
</evidence>
<keyword evidence="4" id="KW-1185">Reference proteome</keyword>
<dbReference type="OrthoDB" id="9796303at2"/>
<organism evidence="3 4">
    <name type="scientific">Desulfofundulus salinus</name>
    <dbReference type="NCBI Taxonomy" id="2419843"/>
    <lineage>
        <taxon>Bacteria</taxon>
        <taxon>Bacillati</taxon>
        <taxon>Bacillota</taxon>
        <taxon>Clostridia</taxon>
        <taxon>Eubacteriales</taxon>
        <taxon>Peptococcaceae</taxon>
        <taxon>Desulfofundulus</taxon>
    </lineage>
</organism>
<dbReference type="RefSeq" id="WP_121452497.1">
    <property type="nucleotide sequence ID" value="NZ_RBWE01000001.1"/>
</dbReference>
<evidence type="ECO:0000313" key="3">
    <source>
        <dbReference type="EMBL" id="RKO68116.1"/>
    </source>
</evidence>
<dbReference type="PIRSF" id="PIRSF037258">
    <property type="entry name" value="DUF965_bac"/>
    <property type="match status" value="1"/>
</dbReference>
<evidence type="ECO:0000256" key="1">
    <source>
        <dbReference type="ARBA" id="ARBA00010888"/>
    </source>
</evidence>
<comment type="caution">
    <text evidence="3">The sequence shown here is derived from an EMBL/GenBank/DDBJ whole genome shotgun (WGS) entry which is preliminary data.</text>
</comment>
<sequence>MSRETSENTVMFKVEAEEVNQAKEILLSVYAALKEKGYNPINQLVGYLLSGDPAYITSHNNARSKIRRLERDELLEELVRSYLKDAEAI</sequence>
<protein>
    <recommendedName>
        <fullName evidence="2">UPF0297 protein D7024_06880</fullName>
    </recommendedName>
</protein>
<dbReference type="PANTHER" id="PTHR40067:SF1">
    <property type="entry name" value="UPF0297 PROTEIN YRZL"/>
    <property type="match status" value="1"/>
</dbReference>
<dbReference type="EMBL" id="RBWE01000001">
    <property type="protein sequence ID" value="RKO68116.1"/>
    <property type="molecule type" value="Genomic_DNA"/>
</dbReference>
<comment type="similarity">
    <text evidence="1 2">Belongs to the UPF0297 family.</text>
</comment>
<name>A0A494WX77_9FIRM</name>
<dbReference type="Proteomes" id="UP000271256">
    <property type="component" value="Unassembled WGS sequence"/>
</dbReference>
<accession>A0A494WX77</accession>
<gene>
    <name evidence="3" type="ORF">D7024_06880</name>
</gene>
<dbReference type="Pfam" id="PF06135">
    <property type="entry name" value="IreB"/>
    <property type="match status" value="1"/>
</dbReference>
<dbReference type="HAMAP" id="MF_01507">
    <property type="entry name" value="UPF0297"/>
    <property type="match status" value="1"/>
</dbReference>
<dbReference type="AlphaFoldDB" id="A0A494WX77"/>
<dbReference type="InterPro" id="IPR009309">
    <property type="entry name" value="IreB"/>
</dbReference>
<dbReference type="NCBIfam" id="NF003997">
    <property type="entry name" value="PRK05473.1"/>
    <property type="match status" value="1"/>
</dbReference>
<dbReference type="PANTHER" id="PTHR40067">
    <property type="entry name" value="UPF0297 PROTEIN YRZL"/>
    <property type="match status" value="1"/>
</dbReference>
<proteinExistence type="inferred from homology"/>
<reference evidence="3 4" key="1">
    <citation type="submission" date="2018-10" db="EMBL/GenBank/DDBJ databases">
        <authorList>
            <person name="Grouzdev D.S."/>
            <person name="Krutkina M.S."/>
            <person name="Tourova T.P."/>
            <person name="Nazina T.N."/>
        </authorList>
    </citation>
    <scope>NUCLEOTIDE SEQUENCE [LARGE SCALE GENOMIC DNA]</scope>
    <source>
        <strain evidence="3 4">435</strain>
    </source>
</reference>